<dbReference type="SUPFAM" id="SSF52540">
    <property type="entry name" value="P-loop containing nucleoside triphosphate hydrolases"/>
    <property type="match status" value="1"/>
</dbReference>
<dbReference type="Gene3D" id="1.25.40.10">
    <property type="entry name" value="Tetratricopeptide repeat domain"/>
    <property type="match status" value="1"/>
</dbReference>
<feature type="compositionally biased region" description="Polar residues" evidence="4">
    <location>
        <begin position="22"/>
        <end position="44"/>
    </location>
</feature>
<dbReference type="InterPro" id="IPR011717">
    <property type="entry name" value="TPR-4"/>
</dbReference>
<feature type="region of interest" description="Disordered" evidence="4">
    <location>
        <begin position="1"/>
        <end position="59"/>
    </location>
</feature>
<dbReference type="SMART" id="SM00028">
    <property type="entry name" value="TPR"/>
    <property type="match status" value="5"/>
</dbReference>
<dbReference type="Gene3D" id="3.40.50.300">
    <property type="entry name" value="P-loop containing nucleotide triphosphate hydrolases"/>
    <property type="match status" value="1"/>
</dbReference>
<dbReference type="GO" id="GO:0043531">
    <property type="term" value="F:ADP binding"/>
    <property type="evidence" value="ECO:0007669"/>
    <property type="project" value="InterPro"/>
</dbReference>
<dbReference type="AlphaFoldDB" id="A0A521FYG8"/>
<keyword evidence="7" id="KW-1185">Reference proteome</keyword>
<evidence type="ECO:0000256" key="3">
    <source>
        <dbReference type="PROSITE-ProRule" id="PRU00339"/>
    </source>
</evidence>
<dbReference type="Pfam" id="PF07721">
    <property type="entry name" value="TPR_4"/>
    <property type="match status" value="1"/>
</dbReference>
<evidence type="ECO:0000313" key="6">
    <source>
        <dbReference type="EMBL" id="TAA73800.1"/>
    </source>
</evidence>
<comment type="caution">
    <text evidence="6">The sequence shown here is derived from an EMBL/GenBank/DDBJ whole genome shotgun (WGS) entry which is preliminary data.</text>
</comment>
<dbReference type="EMBL" id="NQJD01000059">
    <property type="protein sequence ID" value="TAA73800.1"/>
    <property type="molecule type" value="Genomic_DNA"/>
</dbReference>
<protein>
    <submittedName>
        <fullName evidence="6">Tfp pilus assembly protein PilF</fullName>
    </submittedName>
</protein>
<evidence type="ECO:0000256" key="1">
    <source>
        <dbReference type="ARBA" id="ARBA00022737"/>
    </source>
</evidence>
<dbReference type="InterPro" id="IPR003593">
    <property type="entry name" value="AAA+_ATPase"/>
</dbReference>
<feature type="domain" description="AAA+ ATPase" evidence="5">
    <location>
        <begin position="87"/>
        <end position="210"/>
    </location>
</feature>
<dbReference type="SMART" id="SM00382">
    <property type="entry name" value="AAA"/>
    <property type="match status" value="1"/>
</dbReference>
<dbReference type="PANTHER" id="PTHR45641">
    <property type="entry name" value="TETRATRICOPEPTIDE REPEAT PROTEIN (AFU_ORTHOLOGUE AFUA_6G03870)"/>
    <property type="match status" value="1"/>
</dbReference>
<proteinExistence type="predicted"/>
<feature type="repeat" description="TPR" evidence="3">
    <location>
        <begin position="501"/>
        <end position="534"/>
    </location>
</feature>
<dbReference type="Pfam" id="PF00931">
    <property type="entry name" value="NB-ARC"/>
    <property type="match status" value="1"/>
</dbReference>
<dbReference type="InterPro" id="IPR011990">
    <property type="entry name" value="TPR-like_helical_dom_sf"/>
</dbReference>
<keyword evidence="2 3" id="KW-0802">TPR repeat</keyword>
<keyword evidence="1" id="KW-0677">Repeat</keyword>
<dbReference type="PRINTS" id="PR00364">
    <property type="entry name" value="DISEASERSIST"/>
</dbReference>
<dbReference type="InterPro" id="IPR019734">
    <property type="entry name" value="TPR_rpt"/>
</dbReference>
<dbReference type="SUPFAM" id="SSF48452">
    <property type="entry name" value="TPR-like"/>
    <property type="match status" value="1"/>
</dbReference>
<dbReference type="PANTHER" id="PTHR45641:SF19">
    <property type="entry name" value="NEPHROCYSTIN-3"/>
    <property type="match status" value="1"/>
</dbReference>
<evidence type="ECO:0000256" key="4">
    <source>
        <dbReference type="SAM" id="MobiDB-lite"/>
    </source>
</evidence>
<accession>A0A521FYG8</accession>
<evidence type="ECO:0000256" key="2">
    <source>
        <dbReference type="ARBA" id="ARBA00022803"/>
    </source>
</evidence>
<feature type="compositionally biased region" description="Polar residues" evidence="4">
    <location>
        <begin position="1"/>
        <end position="14"/>
    </location>
</feature>
<sequence length="675" mass="74182">MSQFNSKGGDQNIAQGDHAIGQENNSGCVKQSVTGDGNVFSGSGNVHVEHHHHPAAPPPIPHQPPSLDTCFLGRDKQLAELLTLLHPGKVVAVCGPGGMGKSALAAQAVHQLEPARFPDGIIFHSFYSHPRIEQALQRIAKAFGIEAKPSLEIAVADALAGRKALLILDGAEEADDLPALLKLRGTCGVLITSRKRSDAQGARLDLKPLEEQDAAAVFREYSGVAADDASVQGICKILGGWPVGLRIAGRYCSSTGESAADYLRFLSKVPFRRLASGEHQEENAALLLRRNVEKVSADARLTLGLAGCLAFAPIAREPVMAVLDDDELRSADALGELVNYGLLETSEERWQVSHKLVHTYAHSELAMSKEELERLAAYYISFCEAANAEGVEGYARLDAERAHCLRLIETCLASELWQDVKLLVGLTYTYLDRQGWWTELLTSVGMSLTAARQIRNHRDEGWCLCVLGYTYWRRGEYDKALIWFGQSLMVWRELDDRHEEGTLLLNIATIYSDQGNHELALQTYQQSLSIQREIGDREGEGTTLNNIGVLYHDQGDNEQALSYFEQCLPIRQEAGDKIGAGQSLNNIAAIYNVQGDYAKAVGYYEQDLAICQQLGNRAGELVTRWNIGLTYKDLGNLAKAEEYISLAVQIAEKIGHPDLEQWREELAQVQAARQG</sequence>
<evidence type="ECO:0000313" key="7">
    <source>
        <dbReference type="Proteomes" id="UP000316238"/>
    </source>
</evidence>
<gene>
    <name evidence="6" type="ORF">CDV28_1597</name>
</gene>
<dbReference type="Proteomes" id="UP000316238">
    <property type="component" value="Unassembled WGS sequence"/>
</dbReference>
<evidence type="ECO:0000259" key="5">
    <source>
        <dbReference type="SMART" id="SM00382"/>
    </source>
</evidence>
<feature type="repeat" description="TPR" evidence="3">
    <location>
        <begin position="541"/>
        <end position="574"/>
    </location>
</feature>
<reference evidence="6" key="1">
    <citation type="submission" date="2017-07" db="EMBL/GenBank/DDBJ databases">
        <title>The cable genome - Insights into the physiology and evolution of filamentous bacteria capable of sulfide oxidation via long distance electron transfer.</title>
        <authorList>
            <person name="Thorup C."/>
            <person name="Bjerg J.T."/>
            <person name="Schreiber L."/>
            <person name="Nielsen L.P."/>
            <person name="Kjeldsen K.U."/>
            <person name="Boesen T."/>
            <person name="Boggild A."/>
            <person name="Meysman F."/>
            <person name="Geelhoed J."/>
            <person name="Schramm A."/>
        </authorList>
    </citation>
    <scope>NUCLEOTIDE SEQUENCE [LARGE SCALE GENOMIC DNA]</scope>
    <source>
        <strain evidence="6">GS</strain>
    </source>
</reference>
<name>A0A521FYG8_9BACT</name>
<organism evidence="6 7">
    <name type="scientific">Candidatus Electronema aureum</name>
    <dbReference type="NCBI Taxonomy" id="2005002"/>
    <lineage>
        <taxon>Bacteria</taxon>
        <taxon>Pseudomonadati</taxon>
        <taxon>Thermodesulfobacteriota</taxon>
        <taxon>Desulfobulbia</taxon>
        <taxon>Desulfobulbales</taxon>
        <taxon>Desulfobulbaceae</taxon>
        <taxon>Candidatus Electronema</taxon>
    </lineage>
</organism>
<dbReference type="Pfam" id="PF13424">
    <property type="entry name" value="TPR_12"/>
    <property type="match status" value="2"/>
</dbReference>
<dbReference type="InterPro" id="IPR027417">
    <property type="entry name" value="P-loop_NTPase"/>
</dbReference>
<dbReference type="InterPro" id="IPR002182">
    <property type="entry name" value="NB-ARC"/>
</dbReference>
<dbReference type="PROSITE" id="PS50005">
    <property type="entry name" value="TPR"/>
    <property type="match status" value="2"/>
</dbReference>